<comment type="caution">
    <text evidence="2">The sequence shown here is derived from an EMBL/GenBank/DDBJ whole genome shotgun (WGS) entry which is preliminary data.</text>
</comment>
<proteinExistence type="predicted"/>
<name>W2CJN6_9BACT</name>
<keyword evidence="3" id="KW-1185">Reference proteome</keyword>
<feature type="compositionally biased region" description="Basic and acidic residues" evidence="1">
    <location>
        <begin position="14"/>
        <end position="24"/>
    </location>
</feature>
<protein>
    <submittedName>
        <fullName evidence="2">Uncharacterized protein</fullName>
    </submittedName>
</protein>
<evidence type="ECO:0000256" key="1">
    <source>
        <dbReference type="SAM" id="MobiDB-lite"/>
    </source>
</evidence>
<accession>W2CJN6</accession>
<evidence type="ECO:0000313" key="2">
    <source>
        <dbReference type="EMBL" id="ETK07449.1"/>
    </source>
</evidence>
<gene>
    <name evidence="2" type="ORF">T231_17250</name>
</gene>
<dbReference type="PATRIC" id="fig|1411021.3.peg.2432"/>
<sequence>MKECTYPPKTKQGHVKEPTAEYEVDTRADEDDIAPFLRVPIEELRRQVYESYEGWLRGERTYTTDEIKKMRPEWT</sequence>
<dbReference type="EMBL" id="AYYD01001283">
    <property type="protein sequence ID" value="ETK07449.1"/>
    <property type="molecule type" value="Genomic_DNA"/>
</dbReference>
<organism evidence="2 3">
    <name type="scientific">Tannerella sp. oral taxon BU063 isolate Cell 6/7/9</name>
    <dbReference type="NCBI Taxonomy" id="1411021"/>
    <lineage>
        <taxon>Bacteria</taxon>
        <taxon>Pseudomonadati</taxon>
        <taxon>Bacteroidota</taxon>
        <taxon>Bacteroidia</taxon>
        <taxon>Bacteroidales</taxon>
        <taxon>Tannerellaceae</taxon>
        <taxon>Tannerella</taxon>
    </lineage>
</organism>
<reference evidence="2 3" key="1">
    <citation type="submission" date="2013-11" db="EMBL/GenBank/DDBJ databases">
        <title>Single cell genomics of uncultured Tannerella BU063 (oral taxon 286).</title>
        <authorList>
            <person name="Beall C.J."/>
            <person name="Campbell A.G."/>
            <person name="Griffen A.L."/>
            <person name="Podar M."/>
            <person name="Leys E.J."/>
        </authorList>
    </citation>
    <scope>NUCLEOTIDE SEQUENCE [LARGE SCALE GENOMIC DNA]</scope>
    <source>
        <strain evidence="2">Cell 6/7/9</strain>
    </source>
</reference>
<evidence type="ECO:0000313" key="3">
    <source>
        <dbReference type="Proteomes" id="UP000018874"/>
    </source>
</evidence>
<dbReference type="Proteomes" id="UP000018874">
    <property type="component" value="Unassembled WGS sequence"/>
</dbReference>
<dbReference type="AlphaFoldDB" id="W2CJN6"/>
<feature type="region of interest" description="Disordered" evidence="1">
    <location>
        <begin position="1"/>
        <end position="24"/>
    </location>
</feature>